<dbReference type="AlphaFoldDB" id="A0A926E8Z5"/>
<dbReference type="PANTHER" id="PTHR43383:SF2">
    <property type="entry name" value="AMIDOHYDROLASE 2 FAMILY PROTEIN"/>
    <property type="match status" value="1"/>
</dbReference>
<accession>A0A926E8Z5</accession>
<dbReference type="GO" id="GO:0016787">
    <property type="term" value="F:hydrolase activity"/>
    <property type="evidence" value="ECO:0007669"/>
    <property type="project" value="InterPro"/>
</dbReference>
<proteinExistence type="predicted"/>
<reference evidence="2" key="1">
    <citation type="submission" date="2020-08" db="EMBL/GenBank/DDBJ databases">
        <title>Genome public.</title>
        <authorList>
            <person name="Liu C."/>
            <person name="Sun Q."/>
        </authorList>
    </citation>
    <scope>NUCLEOTIDE SEQUENCE</scope>
    <source>
        <strain evidence="2">NSJ-54</strain>
    </source>
</reference>
<feature type="domain" description="Amidohydrolase-related" evidence="1">
    <location>
        <begin position="240"/>
        <end position="400"/>
    </location>
</feature>
<dbReference type="Proteomes" id="UP000660861">
    <property type="component" value="Unassembled WGS sequence"/>
</dbReference>
<dbReference type="SUPFAM" id="SSF51556">
    <property type="entry name" value="Metallo-dependent hydrolases"/>
    <property type="match status" value="1"/>
</dbReference>
<dbReference type="RefSeq" id="WP_262397185.1">
    <property type="nucleotide sequence ID" value="NZ_JACRTC010000002.1"/>
</dbReference>
<gene>
    <name evidence="2" type="ORF">H8709_04555</name>
</gene>
<keyword evidence="3" id="KW-1185">Reference proteome</keyword>
<dbReference type="InterPro" id="IPR006680">
    <property type="entry name" value="Amidohydro-rel"/>
</dbReference>
<evidence type="ECO:0000259" key="1">
    <source>
        <dbReference type="Pfam" id="PF04909"/>
    </source>
</evidence>
<sequence length="400" mass="45574">MSIVNDIYARLMEHMQDHPVINTHSHSLPTVDGSDMTLDAMLTSTYMGWKALCAANYADKDAFVRDVRFNSYFTYFQKSLQTLYDIDAPLSGATWELFSDKIAQAYGNEHHRTDVLRKVCRYEKVIVDSYWNPGEIQGFGGMMTAAYRINMYLFGYNKTAVDHKGKNPFQVYGWPDAPTLDDYVALMRRQIGLKLDEGCVAIKAGCAYDRGLDFMPTTKEEAARGYQNPNATPEEIKAFQDYIFDQICKYAAERDVPVQCHTGLARLNKSNAMWLKPVIDQNPDTRFVIFHGSYPWMDDVLALVHNYPNVYPDLCWMPILSPSATERFLEELLEVGNASKICWGCDTWMAEDSFGALLAARHVFAKLFARKVSEGCMTEEEAKGLISDILYYNAKKIYGF</sequence>
<evidence type="ECO:0000313" key="2">
    <source>
        <dbReference type="EMBL" id="MBC8570095.1"/>
    </source>
</evidence>
<dbReference type="PANTHER" id="PTHR43383">
    <property type="entry name" value="NODULIN 6"/>
    <property type="match status" value="1"/>
</dbReference>
<evidence type="ECO:0000313" key="3">
    <source>
        <dbReference type="Proteomes" id="UP000660861"/>
    </source>
</evidence>
<protein>
    <submittedName>
        <fullName evidence="2">Amidohydrolase family protein</fullName>
    </submittedName>
</protein>
<name>A0A926E8Z5_9FIRM</name>
<comment type="caution">
    <text evidence="2">The sequence shown here is derived from an EMBL/GenBank/DDBJ whole genome shotgun (WGS) entry which is preliminary data.</text>
</comment>
<dbReference type="InterPro" id="IPR032466">
    <property type="entry name" value="Metal_Hydrolase"/>
</dbReference>
<dbReference type="Pfam" id="PF04909">
    <property type="entry name" value="Amidohydro_2"/>
    <property type="match status" value="1"/>
</dbReference>
<dbReference type="Gene3D" id="3.20.20.140">
    <property type="entry name" value="Metal-dependent hydrolases"/>
    <property type="match status" value="1"/>
</dbReference>
<organism evidence="2 3">
    <name type="scientific">Zongyangia hominis</name>
    <dbReference type="NCBI Taxonomy" id="2763677"/>
    <lineage>
        <taxon>Bacteria</taxon>
        <taxon>Bacillati</taxon>
        <taxon>Bacillota</taxon>
        <taxon>Clostridia</taxon>
        <taxon>Eubacteriales</taxon>
        <taxon>Oscillospiraceae</taxon>
        <taxon>Zongyangia</taxon>
    </lineage>
</organism>
<dbReference type="EMBL" id="JACRTC010000002">
    <property type="protein sequence ID" value="MBC8570095.1"/>
    <property type="molecule type" value="Genomic_DNA"/>
</dbReference>